<evidence type="ECO:0000256" key="1">
    <source>
        <dbReference type="SAM" id="MobiDB-lite"/>
    </source>
</evidence>
<name>A0ABV8QAK2_9MICO</name>
<keyword evidence="3" id="KW-1185">Reference proteome</keyword>
<sequence>MTVIRDTDRCSFDAFGEVHPFENTAAYEARRLRDRLTSGNRKLLQKTHRTKDVVAPARKTADERR</sequence>
<organism evidence="2 3">
    <name type="scientific">Gryllotalpicola reticulitermitis</name>
    <dbReference type="NCBI Taxonomy" id="1184153"/>
    <lineage>
        <taxon>Bacteria</taxon>
        <taxon>Bacillati</taxon>
        <taxon>Actinomycetota</taxon>
        <taxon>Actinomycetes</taxon>
        <taxon>Micrococcales</taxon>
        <taxon>Microbacteriaceae</taxon>
        <taxon>Gryllotalpicola</taxon>
    </lineage>
</organism>
<dbReference type="Proteomes" id="UP001595900">
    <property type="component" value="Unassembled WGS sequence"/>
</dbReference>
<accession>A0ABV8QAK2</accession>
<dbReference type="RefSeq" id="WP_390232575.1">
    <property type="nucleotide sequence ID" value="NZ_JBHSCN010000023.1"/>
</dbReference>
<reference evidence="3" key="1">
    <citation type="journal article" date="2019" name="Int. J. Syst. Evol. Microbiol.">
        <title>The Global Catalogue of Microorganisms (GCM) 10K type strain sequencing project: providing services to taxonomists for standard genome sequencing and annotation.</title>
        <authorList>
            <consortium name="The Broad Institute Genomics Platform"/>
            <consortium name="The Broad Institute Genome Sequencing Center for Infectious Disease"/>
            <person name="Wu L."/>
            <person name="Ma J."/>
        </authorList>
    </citation>
    <scope>NUCLEOTIDE SEQUENCE [LARGE SCALE GENOMIC DNA]</scope>
    <source>
        <strain evidence="3">CGMCC 1.10363</strain>
    </source>
</reference>
<evidence type="ECO:0000313" key="2">
    <source>
        <dbReference type="EMBL" id="MFC4245377.1"/>
    </source>
</evidence>
<proteinExistence type="predicted"/>
<feature type="region of interest" description="Disordered" evidence="1">
    <location>
        <begin position="38"/>
        <end position="65"/>
    </location>
</feature>
<dbReference type="EMBL" id="JBHSCN010000023">
    <property type="protein sequence ID" value="MFC4245377.1"/>
    <property type="molecule type" value="Genomic_DNA"/>
</dbReference>
<comment type="caution">
    <text evidence="2">The sequence shown here is derived from an EMBL/GenBank/DDBJ whole genome shotgun (WGS) entry which is preliminary data.</text>
</comment>
<evidence type="ECO:0000313" key="3">
    <source>
        <dbReference type="Proteomes" id="UP001595900"/>
    </source>
</evidence>
<protein>
    <submittedName>
        <fullName evidence="2">Uncharacterized protein</fullName>
    </submittedName>
</protein>
<gene>
    <name evidence="2" type="ORF">ACFOYW_18585</name>
</gene>